<dbReference type="AlphaFoldDB" id="A0A7C4XLR4"/>
<dbReference type="GO" id="GO:0005524">
    <property type="term" value="F:ATP binding"/>
    <property type="evidence" value="ECO:0007669"/>
    <property type="project" value="UniProtKB-KW"/>
</dbReference>
<protein>
    <submittedName>
        <fullName evidence="6">ABC transporter ATP-binding protein</fullName>
    </submittedName>
</protein>
<dbReference type="PANTHER" id="PTHR42711:SF5">
    <property type="entry name" value="ABC TRANSPORTER ATP-BINDING PROTEIN NATA"/>
    <property type="match status" value="1"/>
</dbReference>
<sequence>MIKNFKNNGVIYCENLTKIYKNKKQEVRAIDGISFGLKRGEIVGFLGPNGAGKTTTIKCLSRLINPTQGRIFIDGVDVIKKPNFAYEKISAVLEGNRNIYWRMSTKENLEFFASLMGYSPGEVRHRIDELIETFGLKEKTDTEARFLSRGMQQKLAIACALIKDTDILLLDEPTIGLDVETTYEVKDLLRKEIAHKGKTILLSSHNMRVVEDTCERVIIINKGKIIADEEIKKLKEFFQVNSYRFEIAGRVDDGLKEEFSKRFLGAKLSFDGANTLIDVDLKDSMKIYEVLEILKAKNLRLSGIQNIEPDFEEIYLKLVKDEK</sequence>
<evidence type="ECO:0000256" key="3">
    <source>
        <dbReference type="ARBA" id="ARBA00022741"/>
    </source>
</evidence>
<dbReference type="EMBL" id="DTGZ01000060">
    <property type="protein sequence ID" value="HGV97300.1"/>
    <property type="molecule type" value="Genomic_DNA"/>
</dbReference>
<dbReference type="InterPro" id="IPR003593">
    <property type="entry name" value="AAA+_ATPase"/>
</dbReference>
<dbReference type="GO" id="GO:0016887">
    <property type="term" value="F:ATP hydrolysis activity"/>
    <property type="evidence" value="ECO:0007669"/>
    <property type="project" value="InterPro"/>
</dbReference>
<evidence type="ECO:0000256" key="2">
    <source>
        <dbReference type="ARBA" id="ARBA00022448"/>
    </source>
</evidence>
<dbReference type="SUPFAM" id="SSF52540">
    <property type="entry name" value="P-loop containing nucleoside triphosphate hydrolases"/>
    <property type="match status" value="1"/>
</dbReference>
<dbReference type="PANTHER" id="PTHR42711">
    <property type="entry name" value="ABC TRANSPORTER ATP-BINDING PROTEIN"/>
    <property type="match status" value="1"/>
</dbReference>
<dbReference type="InterPro" id="IPR003439">
    <property type="entry name" value="ABC_transporter-like_ATP-bd"/>
</dbReference>
<evidence type="ECO:0000256" key="4">
    <source>
        <dbReference type="ARBA" id="ARBA00022840"/>
    </source>
</evidence>
<dbReference type="Pfam" id="PF00005">
    <property type="entry name" value="ABC_tran"/>
    <property type="match status" value="1"/>
</dbReference>
<keyword evidence="2" id="KW-0813">Transport</keyword>
<accession>A0A7C4XLR4</accession>
<dbReference type="SMART" id="SM00382">
    <property type="entry name" value="AAA"/>
    <property type="match status" value="1"/>
</dbReference>
<gene>
    <name evidence="6" type="ORF">ENV60_03260</name>
</gene>
<evidence type="ECO:0000259" key="5">
    <source>
        <dbReference type="PROSITE" id="PS50893"/>
    </source>
</evidence>
<feature type="domain" description="ABC transporter" evidence="5">
    <location>
        <begin position="11"/>
        <end position="247"/>
    </location>
</feature>
<dbReference type="PROSITE" id="PS50893">
    <property type="entry name" value="ABC_TRANSPORTER_2"/>
    <property type="match status" value="1"/>
</dbReference>
<evidence type="ECO:0000313" key="6">
    <source>
        <dbReference type="EMBL" id="HGV97300.1"/>
    </source>
</evidence>
<keyword evidence="4 6" id="KW-0067">ATP-binding</keyword>
<dbReference type="InterPro" id="IPR050763">
    <property type="entry name" value="ABC_transporter_ATP-binding"/>
</dbReference>
<name>A0A7C4XLR4_UNCW3</name>
<comment type="caution">
    <text evidence="6">The sequence shown here is derived from an EMBL/GenBank/DDBJ whole genome shotgun (WGS) entry which is preliminary data.</text>
</comment>
<dbReference type="InterPro" id="IPR027417">
    <property type="entry name" value="P-loop_NTPase"/>
</dbReference>
<proteinExistence type="inferred from homology"/>
<reference evidence="6" key="1">
    <citation type="journal article" date="2020" name="mSystems">
        <title>Genome- and Community-Level Interaction Insights into Carbon Utilization and Element Cycling Functions of Hydrothermarchaeota in Hydrothermal Sediment.</title>
        <authorList>
            <person name="Zhou Z."/>
            <person name="Liu Y."/>
            <person name="Xu W."/>
            <person name="Pan J."/>
            <person name="Luo Z.H."/>
            <person name="Li M."/>
        </authorList>
    </citation>
    <scope>NUCLEOTIDE SEQUENCE [LARGE SCALE GENOMIC DNA]</scope>
    <source>
        <strain evidence="6">SpSt-774</strain>
    </source>
</reference>
<organism evidence="6">
    <name type="scientific">candidate division WOR-3 bacterium</name>
    <dbReference type="NCBI Taxonomy" id="2052148"/>
    <lineage>
        <taxon>Bacteria</taxon>
        <taxon>Bacteria division WOR-3</taxon>
    </lineage>
</organism>
<evidence type="ECO:0000256" key="1">
    <source>
        <dbReference type="ARBA" id="ARBA00005417"/>
    </source>
</evidence>
<comment type="similarity">
    <text evidence="1">Belongs to the ABC transporter superfamily.</text>
</comment>
<dbReference type="Gene3D" id="3.40.50.300">
    <property type="entry name" value="P-loop containing nucleotide triphosphate hydrolases"/>
    <property type="match status" value="1"/>
</dbReference>
<keyword evidence="3" id="KW-0547">Nucleotide-binding</keyword>